<dbReference type="SMART" id="SM01017">
    <property type="entry name" value="Arrestin_C"/>
    <property type="match status" value="1"/>
</dbReference>
<protein>
    <recommendedName>
        <fullName evidence="1">Arrestin C-terminal-like domain-containing protein</fullName>
    </recommendedName>
</protein>
<name>A0A6V7WIZ0_MELEN</name>
<dbReference type="PANTHER" id="PTHR11188">
    <property type="entry name" value="ARRESTIN DOMAIN CONTAINING PROTEIN"/>
    <property type="match status" value="1"/>
</dbReference>
<dbReference type="InterPro" id="IPR050357">
    <property type="entry name" value="Arrestin_domain-protein"/>
</dbReference>
<evidence type="ECO:0000259" key="1">
    <source>
        <dbReference type="SMART" id="SM01017"/>
    </source>
</evidence>
<dbReference type="SUPFAM" id="SSF81296">
    <property type="entry name" value="E set domains"/>
    <property type="match status" value="1"/>
</dbReference>
<dbReference type="Proteomes" id="UP000580250">
    <property type="component" value="Unassembled WGS sequence"/>
</dbReference>
<reference evidence="2 3" key="1">
    <citation type="submission" date="2020-08" db="EMBL/GenBank/DDBJ databases">
        <authorList>
            <person name="Koutsovoulos G."/>
            <person name="Danchin GJ E."/>
        </authorList>
    </citation>
    <scope>NUCLEOTIDE SEQUENCE [LARGE SCALE GENOMIC DNA]</scope>
</reference>
<dbReference type="PANTHER" id="PTHR11188:SF176">
    <property type="entry name" value="ARRESTIN DOMAIN-CONTAINING PROTEIN 1"/>
    <property type="match status" value="1"/>
</dbReference>
<dbReference type="InterPro" id="IPR011022">
    <property type="entry name" value="Arrestin_C-like"/>
</dbReference>
<dbReference type="OrthoDB" id="2333384at2759"/>
<dbReference type="EMBL" id="CAJEWN010000615">
    <property type="protein sequence ID" value="CAD2186967.1"/>
    <property type="molecule type" value="Genomic_DNA"/>
</dbReference>
<accession>A0A6V7WIZ0</accession>
<dbReference type="AlphaFoldDB" id="A0A6V7WIZ0"/>
<evidence type="ECO:0000313" key="2">
    <source>
        <dbReference type="EMBL" id="CAD2186967.1"/>
    </source>
</evidence>
<proteinExistence type="predicted"/>
<sequence length="257" mass="29325">MKLGTIQTELRVAKGGYTPGEAIRVSLNIKNGSRRSVRNVAICLCQIVNYRSKTFDGSESFKQTRHIVQKVTVSDKIRRGTEFHWQDKPILVPSIPPRMVTKCKLIDVSYCLELQFNNSPKFTISLPIVIGTIPILPGILKNTKNNNNGIIQQQNKDFVQVTVTDETGKILGKNGKNEANVENDEEDRMDPETEQLRKEVAKKRVRMPSSVLSELYPALASPYYKEFYLGPVPISDDKERKFHFGKNRYAPKYPFYE</sequence>
<dbReference type="InterPro" id="IPR014756">
    <property type="entry name" value="Ig_E-set"/>
</dbReference>
<feature type="domain" description="Arrestin C-terminal-like" evidence="1">
    <location>
        <begin position="2"/>
        <end position="135"/>
    </location>
</feature>
<comment type="caution">
    <text evidence="2">The sequence shown here is derived from an EMBL/GenBank/DDBJ whole genome shotgun (WGS) entry which is preliminary data.</text>
</comment>
<organism evidence="2 3">
    <name type="scientific">Meloidogyne enterolobii</name>
    <name type="common">Root-knot nematode worm</name>
    <name type="synonym">Meloidogyne mayaguensis</name>
    <dbReference type="NCBI Taxonomy" id="390850"/>
    <lineage>
        <taxon>Eukaryota</taxon>
        <taxon>Metazoa</taxon>
        <taxon>Ecdysozoa</taxon>
        <taxon>Nematoda</taxon>
        <taxon>Chromadorea</taxon>
        <taxon>Rhabditida</taxon>
        <taxon>Tylenchina</taxon>
        <taxon>Tylenchomorpha</taxon>
        <taxon>Tylenchoidea</taxon>
        <taxon>Meloidogynidae</taxon>
        <taxon>Meloidogyninae</taxon>
        <taxon>Meloidogyne</taxon>
    </lineage>
</organism>
<dbReference type="GO" id="GO:0015031">
    <property type="term" value="P:protein transport"/>
    <property type="evidence" value="ECO:0007669"/>
    <property type="project" value="TreeGrafter"/>
</dbReference>
<dbReference type="GO" id="GO:0005737">
    <property type="term" value="C:cytoplasm"/>
    <property type="evidence" value="ECO:0007669"/>
    <property type="project" value="TreeGrafter"/>
</dbReference>
<dbReference type="Gene3D" id="2.60.40.640">
    <property type="match status" value="1"/>
</dbReference>
<dbReference type="Pfam" id="PF02752">
    <property type="entry name" value="Arrestin_C"/>
    <property type="match status" value="1"/>
</dbReference>
<gene>
    <name evidence="2" type="ORF">MENT_LOCUS39518</name>
</gene>
<dbReference type="InterPro" id="IPR014752">
    <property type="entry name" value="Arrestin-like_C"/>
</dbReference>
<evidence type="ECO:0000313" key="3">
    <source>
        <dbReference type="Proteomes" id="UP000580250"/>
    </source>
</evidence>